<dbReference type="RefSeq" id="WP_316773867.1">
    <property type="nucleotide sequence ID" value="NZ_JASMWN010000002.1"/>
</dbReference>
<comment type="similarity">
    <text evidence="1">Belongs to the thioesterase PaaI family.</text>
</comment>
<dbReference type="Proteomes" id="UP001255416">
    <property type="component" value="Unassembled WGS sequence"/>
</dbReference>
<evidence type="ECO:0000259" key="3">
    <source>
        <dbReference type="Pfam" id="PF03061"/>
    </source>
</evidence>
<dbReference type="CDD" id="cd03443">
    <property type="entry name" value="PaaI_thioesterase"/>
    <property type="match status" value="1"/>
</dbReference>
<dbReference type="EC" id="3.1.2.-" evidence="4"/>
<evidence type="ECO:0000256" key="1">
    <source>
        <dbReference type="ARBA" id="ARBA00008324"/>
    </source>
</evidence>
<evidence type="ECO:0000256" key="2">
    <source>
        <dbReference type="ARBA" id="ARBA00022801"/>
    </source>
</evidence>
<sequence>MPPDPAKHTPVAPTSGAHQLIGYDVDLCVEDGTARVTLDVLPKHLNRNETLHGGIIAMMLDASAGFAASLARGGDLLPVLTVALNTQFLAAARQGTVVATGTVKRAGRSICYADAELRDAAGALLATGNGVFKYVRKEPTP</sequence>
<dbReference type="SUPFAM" id="SSF54637">
    <property type="entry name" value="Thioesterase/thiol ester dehydrase-isomerase"/>
    <property type="match status" value="1"/>
</dbReference>
<reference evidence="5" key="1">
    <citation type="submission" date="2023-05" db="EMBL/GenBank/DDBJ databases">
        <title>Sedimentitalea sp. nov. JM2-8.</title>
        <authorList>
            <person name="Huang J."/>
        </authorList>
    </citation>
    <scope>NUCLEOTIDE SEQUENCE [LARGE SCALE GENOMIC DNA]</scope>
    <source>
        <strain evidence="5">KHS03</strain>
    </source>
</reference>
<dbReference type="NCBIfam" id="TIGR00369">
    <property type="entry name" value="unchar_dom_1"/>
    <property type="match status" value="1"/>
</dbReference>
<proteinExistence type="inferred from homology"/>
<dbReference type="InterPro" id="IPR003736">
    <property type="entry name" value="PAAI_dom"/>
</dbReference>
<comment type="caution">
    <text evidence="4">The sequence shown here is derived from an EMBL/GenBank/DDBJ whole genome shotgun (WGS) entry which is preliminary data.</text>
</comment>
<feature type="domain" description="Thioesterase" evidence="3">
    <location>
        <begin position="49"/>
        <end position="124"/>
    </location>
</feature>
<dbReference type="InterPro" id="IPR039298">
    <property type="entry name" value="ACOT13"/>
</dbReference>
<dbReference type="EMBL" id="JASMWN010000002">
    <property type="protein sequence ID" value="MDU9003141.1"/>
    <property type="molecule type" value="Genomic_DNA"/>
</dbReference>
<dbReference type="PANTHER" id="PTHR21660:SF1">
    <property type="entry name" value="ACYL-COENZYME A THIOESTERASE 13"/>
    <property type="match status" value="1"/>
</dbReference>
<gene>
    <name evidence="4" type="ORF">QO231_04635</name>
</gene>
<dbReference type="PANTHER" id="PTHR21660">
    <property type="entry name" value="THIOESTERASE SUPERFAMILY MEMBER-RELATED"/>
    <property type="match status" value="1"/>
</dbReference>
<keyword evidence="2 4" id="KW-0378">Hydrolase</keyword>
<accession>A0ABU3VAE6</accession>
<evidence type="ECO:0000313" key="5">
    <source>
        <dbReference type="Proteomes" id="UP001255416"/>
    </source>
</evidence>
<dbReference type="Gene3D" id="3.10.129.10">
    <property type="entry name" value="Hotdog Thioesterase"/>
    <property type="match status" value="1"/>
</dbReference>
<dbReference type="InterPro" id="IPR006683">
    <property type="entry name" value="Thioestr_dom"/>
</dbReference>
<protein>
    <submittedName>
        <fullName evidence="4">PaaI family thioesterase</fullName>
        <ecNumber evidence="4">3.1.2.-</ecNumber>
    </submittedName>
</protein>
<keyword evidence="5" id="KW-1185">Reference proteome</keyword>
<dbReference type="InterPro" id="IPR029069">
    <property type="entry name" value="HotDog_dom_sf"/>
</dbReference>
<dbReference type="Pfam" id="PF03061">
    <property type="entry name" value="4HBT"/>
    <property type="match status" value="1"/>
</dbReference>
<dbReference type="GO" id="GO:0016787">
    <property type="term" value="F:hydrolase activity"/>
    <property type="evidence" value="ECO:0007669"/>
    <property type="project" value="UniProtKB-KW"/>
</dbReference>
<organism evidence="4 5">
    <name type="scientific">Sedimentitalea todarodis</name>
    <dbReference type="NCBI Taxonomy" id="1631240"/>
    <lineage>
        <taxon>Bacteria</taxon>
        <taxon>Pseudomonadati</taxon>
        <taxon>Pseudomonadota</taxon>
        <taxon>Alphaproteobacteria</taxon>
        <taxon>Rhodobacterales</taxon>
        <taxon>Paracoccaceae</taxon>
        <taxon>Sedimentitalea</taxon>
    </lineage>
</organism>
<evidence type="ECO:0000313" key="4">
    <source>
        <dbReference type="EMBL" id="MDU9003141.1"/>
    </source>
</evidence>
<name>A0ABU3VAE6_9RHOB</name>